<dbReference type="AlphaFoldDB" id="A0AAV9GJ30"/>
<evidence type="ECO:0008006" key="4">
    <source>
        <dbReference type="Google" id="ProtNLM"/>
    </source>
</evidence>
<name>A0AAV9GJ30_9PEZI</name>
<comment type="caution">
    <text evidence="2">The sequence shown here is derived from an EMBL/GenBank/DDBJ whole genome shotgun (WGS) entry which is preliminary data.</text>
</comment>
<accession>A0AAV9GJ30</accession>
<protein>
    <recommendedName>
        <fullName evidence="4">Secreted protein</fullName>
    </recommendedName>
</protein>
<evidence type="ECO:0000256" key="1">
    <source>
        <dbReference type="SAM" id="SignalP"/>
    </source>
</evidence>
<keyword evidence="1" id="KW-0732">Signal</keyword>
<organism evidence="2 3">
    <name type="scientific">Podospora aff. communis PSN243</name>
    <dbReference type="NCBI Taxonomy" id="3040156"/>
    <lineage>
        <taxon>Eukaryota</taxon>
        <taxon>Fungi</taxon>
        <taxon>Dikarya</taxon>
        <taxon>Ascomycota</taxon>
        <taxon>Pezizomycotina</taxon>
        <taxon>Sordariomycetes</taxon>
        <taxon>Sordariomycetidae</taxon>
        <taxon>Sordariales</taxon>
        <taxon>Podosporaceae</taxon>
        <taxon>Podospora</taxon>
    </lineage>
</organism>
<feature type="chain" id="PRO_5043843946" description="Secreted protein" evidence="1">
    <location>
        <begin position="19"/>
        <end position="196"/>
    </location>
</feature>
<evidence type="ECO:0000313" key="3">
    <source>
        <dbReference type="Proteomes" id="UP001321760"/>
    </source>
</evidence>
<reference evidence="2" key="1">
    <citation type="journal article" date="2023" name="Mol. Phylogenet. Evol.">
        <title>Genome-scale phylogeny and comparative genomics of the fungal order Sordariales.</title>
        <authorList>
            <person name="Hensen N."/>
            <person name="Bonometti L."/>
            <person name="Westerberg I."/>
            <person name="Brannstrom I.O."/>
            <person name="Guillou S."/>
            <person name="Cros-Aarteil S."/>
            <person name="Calhoun S."/>
            <person name="Haridas S."/>
            <person name="Kuo A."/>
            <person name="Mondo S."/>
            <person name="Pangilinan J."/>
            <person name="Riley R."/>
            <person name="LaButti K."/>
            <person name="Andreopoulos B."/>
            <person name="Lipzen A."/>
            <person name="Chen C."/>
            <person name="Yan M."/>
            <person name="Daum C."/>
            <person name="Ng V."/>
            <person name="Clum A."/>
            <person name="Steindorff A."/>
            <person name="Ohm R.A."/>
            <person name="Martin F."/>
            <person name="Silar P."/>
            <person name="Natvig D.O."/>
            <person name="Lalanne C."/>
            <person name="Gautier V."/>
            <person name="Ament-Velasquez S.L."/>
            <person name="Kruys A."/>
            <person name="Hutchinson M.I."/>
            <person name="Powell A.J."/>
            <person name="Barry K."/>
            <person name="Miller A.N."/>
            <person name="Grigoriev I.V."/>
            <person name="Debuchy R."/>
            <person name="Gladieux P."/>
            <person name="Hiltunen Thoren M."/>
            <person name="Johannesson H."/>
        </authorList>
    </citation>
    <scope>NUCLEOTIDE SEQUENCE</scope>
    <source>
        <strain evidence="2">PSN243</strain>
    </source>
</reference>
<evidence type="ECO:0000313" key="2">
    <source>
        <dbReference type="EMBL" id="KAK4448480.1"/>
    </source>
</evidence>
<keyword evidence="3" id="KW-1185">Reference proteome</keyword>
<proteinExistence type="predicted"/>
<sequence length="196" mass="21220">MIMVLFVVLHPLFPRCVSKTASSNWANKVGASGDFSLPGCNAGRPQELELPRCHLTLVWTGAILGAPVGAPWRGAWSLVFSPVRWLLTPSRGSLLPRVCPALLCTPWFACPASQRSTAVSGTIPPCSAAASAQDPSEPSPTHFPCLTRPLSLFSFIFNVFCRCPPTVPVPFLALILLLLSCFRTSHLAHRDFPFPI</sequence>
<dbReference type="EMBL" id="MU865943">
    <property type="protein sequence ID" value="KAK4448480.1"/>
    <property type="molecule type" value="Genomic_DNA"/>
</dbReference>
<feature type="signal peptide" evidence="1">
    <location>
        <begin position="1"/>
        <end position="18"/>
    </location>
</feature>
<dbReference type="Proteomes" id="UP001321760">
    <property type="component" value="Unassembled WGS sequence"/>
</dbReference>
<reference evidence="2" key="2">
    <citation type="submission" date="2023-05" db="EMBL/GenBank/DDBJ databases">
        <authorList>
            <consortium name="Lawrence Berkeley National Laboratory"/>
            <person name="Steindorff A."/>
            <person name="Hensen N."/>
            <person name="Bonometti L."/>
            <person name="Westerberg I."/>
            <person name="Brannstrom I.O."/>
            <person name="Guillou S."/>
            <person name="Cros-Aarteil S."/>
            <person name="Calhoun S."/>
            <person name="Haridas S."/>
            <person name="Kuo A."/>
            <person name="Mondo S."/>
            <person name="Pangilinan J."/>
            <person name="Riley R."/>
            <person name="Labutti K."/>
            <person name="Andreopoulos B."/>
            <person name="Lipzen A."/>
            <person name="Chen C."/>
            <person name="Yanf M."/>
            <person name="Daum C."/>
            <person name="Ng V."/>
            <person name="Clum A."/>
            <person name="Ohm R."/>
            <person name="Martin F."/>
            <person name="Silar P."/>
            <person name="Natvig D."/>
            <person name="Lalanne C."/>
            <person name="Gautier V."/>
            <person name="Ament-Velasquez S.L."/>
            <person name="Kruys A."/>
            <person name="Hutchinson M.I."/>
            <person name="Powell A.J."/>
            <person name="Barry K."/>
            <person name="Miller A.N."/>
            <person name="Grigoriev I.V."/>
            <person name="Debuchy R."/>
            <person name="Gladieux P."/>
            <person name="Thoren M.H."/>
            <person name="Johannesson H."/>
        </authorList>
    </citation>
    <scope>NUCLEOTIDE SEQUENCE</scope>
    <source>
        <strain evidence="2">PSN243</strain>
    </source>
</reference>
<gene>
    <name evidence="2" type="ORF">QBC34DRAFT_113879</name>
</gene>